<reference evidence="8" key="2">
    <citation type="submission" date="2023-01" db="EMBL/GenBank/DDBJ databases">
        <authorList>
            <person name="Sun Q."/>
            <person name="Evtushenko L."/>
        </authorList>
    </citation>
    <scope>NUCLEOTIDE SEQUENCE</scope>
    <source>
        <strain evidence="8">VKM B-2748</strain>
    </source>
</reference>
<gene>
    <name evidence="6 8" type="primary">rsmH</name>
    <name evidence="8" type="ORF">GCM10008174_31290</name>
</gene>
<dbReference type="Proteomes" id="UP001143309">
    <property type="component" value="Unassembled WGS sequence"/>
</dbReference>
<keyword evidence="5 6" id="KW-0949">S-adenosyl-L-methionine</keyword>
<dbReference type="PANTHER" id="PTHR11265:SF0">
    <property type="entry name" value="12S RRNA N4-METHYLCYTIDINE METHYLTRANSFERASE"/>
    <property type="match status" value="1"/>
</dbReference>
<dbReference type="PANTHER" id="PTHR11265">
    <property type="entry name" value="S-ADENOSYL-METHYLTRANSFERASE MRAW"/>
    <property type="match status" value="1"/>
</dbReference>
<proteinExistence type="inferred from homology"/>
<dbReference type="Pfam" id="PF01795">
    <property type="entry name" value="Methyltransf_5"/>
    <property type="match status" value="1"/>
</dbReference>
<dbReference type="PIRSF" id="PIRSF004486">
    <property type="entry name" value="MraW"/>
    <property type="match status" value="1"/>
</dbReference>
<keyword evidence="9" id="KW-1185">Reference proteome</keyword>
<protein>
    <recommendedName>
        <fullName evidence="6">Ribosomal RNA small subunit methyltransferase H</fullName>
        <ecNumber evidence="6">2.1.1.199</ecNumber>
    </recommendedName>
    <alternativeName>
        <fullName evidence="6">16S rRNA m(4)C1402 methyltransferase</fullName>
    </alternativeName>
    <alternativeName>
        <fullName evidence="6">rRNA (cytosine-N(4)-)-methyltransferase RsmH</fullName>
    </alternativeName>
</protein>
<comment type="subcellular location">
    <subcellularLocation>
        <location evidence="6">Cytoplasm</location>
    </subcellularLocation>
</comment>
<dbReference type="Gene3D" id="1.10.150.170">
    <property type="entry name" value="Putative methyltransferase TM0872, insert domain"/>
    <property type="match status" value="1"/>
</dbReference>
<dbReference type="AlphaFoldDB" id="A0A9W6N8B1"/>
<dbReference type="EC" id="2.1.1.199" evidence="6"/>
<dbReference type="InterPro" id="IPR029063">
    <property type="entry name" value="SAM-dependent_MTases_sf"/>
</dbReference>
<dbReference type="GO" id="GO:0071424">
    <property type="term" value="F:rRNA (cytosine-N4-)-methyltransferase activity"/>
    <property type="evidence" value="ECO:0007669"/>
    <property type="project" value="UniProtKB-UniRule"/>
</dbReference>
<sequence>MARRDRRPERGVDEDARPHNPVMLAEVLEALAPVDGEIYFDGTFGAGGYTRAILEAADCRVIATDRDPTAIAAGYDMVAAFKGRLTLVEDRFSNLAHVLDQLGIPEVDGVVLDVGVSSMQLDQAPRGFSFRKDGPLDMRMGGEGPSAADLVADLGEKELAAILRTLGEERRAGAISRAICAAREAEPIVTTLRLADIVESVLGKSYDGVHAATRTFQALRIAVNDELGELGRALFAAESRLKPSGRLVVVSFHSLEDRIVKTFLADRTRTLPGGSRHMPAAAVPPATFTALSRGVVKPGADETSSNPRARSARLRAAARTEAPARGGDAFAFGVPRLPVGGHEGGAS</sequence>
<comment type="function">
    <text evidence="6">Specifically methylates the N4 position of cytidine in position 1402 (C1402) of 16S rRNA.</text>
</comment>
<dbReference type="GO" id="GO:0005737">
    <property type="term" value="C:cytoplasm"/>
    <property type="evidence" value="ECO:0007669"/>
    <property type="project" value="UniProtKB-SubCell"/>
</dbReference>
<evidence type="ECO:0000256" key="2">
    <source>
        <dbReference type="ARBA" id="ARBA00022552"/>
    </source>
</evidence>
<dbReference type="Gene3D" id="3.40.50.150">
    <property type="entry name" value="Vaccinia Virus protein VP39"/>
    <property type="match status" value="1"/>
</dbReference>
<evidence type="ECO:0000256" key="5">
    <source>
        <dbReference type="ARBA" id="ARBA00022691"/>
    </source>
</evidence>
<feature type="binding site" evidence="6">
    <location>
        <position position="65"/>
    </location>
    <ligand>
        <name>S-adenosyl-L-methionine</name>
        <dbReference type="ChEBI" id="CHEBI:59789"/>
    </ligand>
</feature>
<comment type="similarity">
    <text evidence="1 6">Belongs to the methyltransferase superfamily. RsmH family.</text>
</comment>
<feature type="binding site" evidence="6">
    <location>
        <position position="92"/>
    </location>
    <ligand>
        <name>S-adenosyl-L-methionine</name>
        <dbReference type="ChEBI" id="CHEBI:59789"/>
    </ligand>
</feature>
<feature type="binding site" evidence="6">
    <location>
        <position position="113"/>
    </location>
    <ligand>
        <name>S-adenosyl-L-methionine</name>
        <dbReference type="ChEBI" id="CHEBI:59789"/>
    </ligand>
</feature>
<dbReference type="SUPFAM" id="SSF53335">
    <property type="entry name" value="S-adenosyl-L-methionine-dependent methyltransferases"/>
    <property type="match status" value="1"/>
</dbReference>
<feature type="compositionally biased region" description="Low complexity" evidence="7">
    <location>
        <begin position="314"/>
        <end position="325"/>
    </location>
</feature>
<dbReference type="SUPFAM" id="SSF81799">
    <property type="entry name" value="Putative methyltransferase TM0872, insert domain"/>
    <property type="match status" value="1"/>
</dbReference>
<evidence type="ECO:0000256" key="6">
    <source>
        <dbReference type="HAMAP-Rule" id="MF_01007"/>
    </source>
</evidence>
<keyword evidence="3 6" id="KW-0489">Methyltransferase</keyword>
<keyword evidence="6" id="KW-0963">Cytoplasm</keyword>
<feature type="region of interest" description="Disordered" evidence="7">
    <location>
        <begin position="296"/>
        <end position="347"/>
    </location>
</feature>
<evidence type="ECO:0000313" key="8">
    <source>
        <dbReference type="EMBL" id="GLK81388.1"/>
    </source>
</evidence>
<dbReference type="InterPro" id="IPR023397">
    <property type="entry name" value="SAM-dep_MeTrfase_MraW_recog"/>
</dbReference>
<dbReference type="NCBIfam" id="TIGR00006">
    <property type="entry name" value="16S rRNA (cytosine(1402)-N(4))-methyltransferase RsmH"/>
    <property type="match status" value="1"/>
</dbReference>
<dbReference type="EMBL" id="BSFL01000003">
    <property type="protein sequence ID" value="GLK81388.1"/>
    <property type="molecule type" value="Genomic_DNA"/>
</dbReference>
<comment type="caution">
    <text evidence="8">The sequence shown here is derived from an EMBL/GenBank/DDBJ whole genome shotgun (WGS) entry which is preliminary data.</text>
</comment>
<dbReference type="HAMAP" id="MF_01007">
    <property type="entry name" value="16SrRNA_methyltr_H"/>
    <property type="match status" value="1"/>
</dbReference>
<evidence type="ECO:0000256" key="7">
    <source>
        <dbReference type="SAM" id="MobiDB-lite"/>
    </source>
</evidence>
<accession>A0A9W6N8B1</accession>
<comment type="catalytic activity">
    <reaction evidence="6">
        <text>cytidine(1402) in 16S rRNA + S-adenosyl-L-methionine = N(4)-methylcytidine(1402) in 16S rRNA + S-adenosyl-L-homocysteine + H(+)</text>
        <dbReference type="Rhea" id="RHEA:42928"/>
        <dbReference type="Rhea" id="RHEA-COMP:10286"/>
        <dbReference type="Rhea" id="RHEA-COMP:10287"/>
        <dbReference type="ChEBI" id="CHEBI:15378"/>
        <dbReference type="ChEBI" id="CHEBI:57856"/>
        <dbReference type="ChEBI" id="CHEBI:59789"/>
        <dbReference type="ChEBI" id="CHEBI:74506"/>
        <dbReference type="ChEBI" id="CHEBI:82748"/>
        <dbReference type="EC" id="2.1.1.199"/>
    </reaction>
</comment>
<evidence type="ECO:0000256" key="3">
    <source>
        <dbReference type="ARBA" id="ARBA00022603"/>
    </source>
</evidence>
<feature type="binding site" evidence="6">
    <location>
        <begin position="47"/>
        <end position="49"/>
    </location>
    <ligand>
        <name>S-adenosyl-L-methionine</name>
        <dbReference type="ChEBI" id="CHEBI:59789"/>
    </ligand>
</feature>
<keyword evidence="4 6" id="KW-0808">Transferase</keyword>
<keyword evidence="2 6" id="KW-0698">rRNA processing</keyword>
<feature type="binding site" evidence="6">
    <location>
        <position position="120"/>
    </location>
    <ligand>
        <name>S-adenosyl-L-methionine</name>
        <dbReference type="ChEBI" id="CHEBI:59789"/>
    </ligand>
</feature>
<evidence type="ECO:0000256" key="1">
    <source>
        <dbReference type="ARBA" id="ARBA00010396"/>
    </source>
</evidence>
<name>A0A9W6N8B1_9HYPH</name>
<organism evidence="8 9">
    <name type="scientific">Methylopila turkensis</name>
    <dbReference type="NCBI Taxonomy" id="1437816"/>
    <lineage>
        <taxon>Bacteria</taxon>
        <taxon>Pseudomonadati</taxon>
        <taxon>Pseudomonadota</taxon>
        <taxon>Alphaproteobacteria</taxon>
        <taxon>Hyphomicrobiales</taxon>
        <taxon>Methylopilaceae</taxon>
        <taxon>Methylopila</taxon>
    </lineage>
</organism>
<reference evidence="8" key="1">
    <citation type="journal article" date="2014" name="Int. J. Syst. Evol. Microbiol.">
        <title>Complete genome sequence of Corynebacterium casei LMG S-19264T (=DSM 44701T), isolated from a smear-ripened cheese.</title>
        <authorList>
            <consortium name="US DOE Joint Genome Institute (JGI-PGF)"/>
            <person name="Walter F."/>
            <person name="Albersmeier A."/>
            <person name="Kalinowski J."/>
            <person name="Ruckert C."/>
        </authorList>
    </citation>
    <scope>NUCLEOTIDE SEQUENCE</scope>
    <source>
        <strain evidence="8">VKM B-2748</strain>
    </source>
</reference>
<evidence type="ECO:0000256" key="4">
    <source>
        <dbReference type="ARBA" id="ARBA00022679"/>
    </source>
</evidence>
<evidence type="ECO:0000313" key="9">
    <source>
        <dbReference type="Proteomes" id="UP001143309"/>
    </source>
</evidence>
<dbReference type="GO" id="GO:0070475">
    <property type="term" value="P:rRNA base methylation"/>
    <property type="evidence" value="ECO:0007669"/>
    <property type="project" value="UniProtKB-UniRule"/>
</dbReference>
<dbReference type="RefSeq" id="WP_271201842.1">
    <property type="nucleotide sequence ID" value="NZ_BSFL01000003.1"/>
</dbReference>
<dbReference type="InterPro" id="IPR002903">
    <property type="entry name" value="RsmH"/>
</dbReference>